<sequence>MCPLGSGEVTLQKLLKAYELVLPRHGARPEEDIYYYRLLLKLSLDPDPDWWGKFRRESGQLGVKTYRISDAESLEDSESEAYQEFRSLATSFRIWRESAAESAAERLTREEAIENWRIAVAFWEVHTARRCLRQWAAHRYLVMEAAVQFWQGTNLRDSFNHWRKVASHLKICGALSQEHSARKMLIKCWGAWREFVDFSQNEEQAMFKAASYWLGRSLHVCFSAWQRYTEACIKNEEHAMEFYANKGRHMVMVAWARVAEKLKRERLAAEAIEQQVHSRVCLSVLRTWHSRGYANQHQTACMDKAVRHWLDSKLRSSWGSWRGLIAWKQGREELATKHATKVLRYLLEDGMQAWMAWHQKHAANREVLRFHASRTQGAKKLRVLVAWRNQSVRMGMDRQERRLSKLMLGWQEVAALAAEHERVVRGARTRAARKTSSEVLYALFAHVLKRRRKKSHVASAISHYREQRLGSMMAVLWEHMLRGRDKRRQMRLADEQRERLLLDRAFFGWMQIHVEQENKMARALMHWDHNNNVRLAVAHWLCGAMGKCFWTWREQAQEGAELKAKMMVACRVLTKGAMSKAFNRWLDYALYKSDITRKSLAYLSVVCGHRKAECFLKLRANAARKRRSEEARAMRRRTLKRTALRGWRARLEASYTLEENLHLVFRKMLGNTQRDAWDAWREYIGSQRMQHNMAYRAAYFWMGSHLRAAFEKLRMNVIEQQEERATLQRVMYFWMNHRLRFAFDKLRENMLDNQNAEQAGQKALYFWFNNRLRVAFDTLRANTEYQAKKRESLEKVLHYWRGTRLGRAFEMLRRNAQRNRTTKALVIKHMGSVAKAVLVAWKAQAVKLARLKDIYGNLVHVTRMRRMAMTWRAWKEWIDMKHKGELTNSKAVGYLRNVLLGRAWNTWMEHHQFVQTATKVVNHMLNLRASRAFQGWREMVLLKKEAMEACTKNQELSNGMAAFKYNVAWQEAKRRADEHFFQVKGRQCLLAWQLAVKLGLALDLWMGNSLKYAFDTWVEAVQEKRRLSITQDTVAKRWRNIELLSAWNAWLAFVEHKQESKARMSRALSFWTRKGQAACWQWWRALTLWRRDMRNVASVIGSKVYHRKLNHSWNGWKEFMYLREAKKRAVACWYWRQLASAFRSWHDLTNRKVEGTAAALEIFTSIATRLASETTSSIFQAWHAHVVQIRGLRLILQKILGRHMEFAFFGWSELARDLKYQREAAECIIRVTSSRPELGSFMMDIVRRWQMWPLSQAFYTWQQETEEHKHELEGAAKALFAYTGCLMRKAFMGWVETAMNQIHMRNKVAGALLGMSSLKLHRAFHFWVALARYLKYMKGAMGKISSRMALHSKRLAWDSWREHIEFVRVARNAMSKILSRKTLGYWNQWRSFVQGSLHTKQKMRQRHLMQMVVNRAVHSTLSRALGKWLDFWQYKTRKTVADVHYYGKLMDDVWLGWREVVEEAAAMRGLEANWAIVCRRALECWRRFAVDAQRARAFVGAMQGLTAIRALVDWRMQTKARKTLRNSYLRRALQGWYERVLYLAQMRFKLQGAVRRMASLGMARAFGSWLSVTQEQNLRRRIFVQKQRAVQEAIRIGDQIRGRRNAELLQTTLLAWHLQAGLFREVASRFGAIMKRGLSSAFRTAGKVLQGWLQEADAGRVKRQALENVLRISKQVERKELLSTAWASMQKLMDSRISMMDAADMMSKSRRTRIKQEAVLSVGRANRPSPRRRASSDDVEGGDQEEEEEAEGLKTQGTSPSELSFNRIGQQQVPATPILRMGAPQAFAVATPPPRSPAIPTAPQPPSPTNLQLLQSQLLQSQLLQSQLQQQQQMAPPTPSYYGAPSPVPFRGINGAAGPPSVYGMSTPMPTNAPAAAAAALTATPANVRSTAARGGVDPNTGLVRSSILERSMLRGGRLGGGVSGQQVGGGTPAGPAGEGEGAESESGSSI</sequence>
<feature type="compositionally biased region" description="Gly residues" evidence="1">
    <location>
        <begin position="1917"/>
        <end position="1940"/>
    </location>
</feature>
<evidence type="ECO:0000256" key="1">
    <source>
        <dbReference type="SAM" id="MobiDB-lite"/>
    </source>
</evidence>
<dbReference type="PANTHER" id="PTHR22028">
    <property type="entry name" value="SFI1 SPINDLE BODY DOMAIN-CONTAINING PROTEIN-RELATED"/>
    <property type="match status" value="1"/>
</dbReference>
<dbReference type="PANTHER" id="PTHR22028:SF9">
    <property type="entry name" value="SFI1 SPINDLE BODY DOMAIN-CONTAINING PROTEIN"/>
    <property type="match status" value="1"/>
</dbReference>
<accession>A0ABQ7GQD5</accession>
<feature type="region of interest" description="Disordered" evidence="1">
    <location>
        <begin position="1915"/>
        <end position="1951"/>
    </location>
</feature>
<evidence type="ECO:0008006" key="4">
    <source>
        <dbReference type="Google" id="ProtNLM"/>
    </source>
</evidence>
<keyword evidence="3" id="KW-1185">Reference proteome</keyword>
<feature type="compositionally biased region" description="Acidic residues" evidence="1">
    <location>
        <begin position="1737"/>
        <end position="1750"/>
    </location>
</feature>
<feature type="compositionally biased region" description="Polar residues" evidence="1">
    <location>
        <begin position="1755"/>
        <end position="1765"/>
    </location>
</feature>
<feature type="compositionally biased region" description="Pro residues" evidence="1">
    <location>
        <begin position="1791"/>
        <end position="1808"/>
    </location>
</feature>
<dbReference type="InterPro" id="IPR052270">
    <property type="entry name" value="CACF_protein"/>
</dbReference>
<comment type="caution">
    <text evidence="2">The sequence shown here is derived from an EMBL/GenBank/DDBJ whole genome shotgun (WGS) entry which is preliminary data.</text>
</comment>
<gene>
    <name evidence="2" type="ORF">DUNSADRAFT_5527</name>
</gene>
<dbReference type="Proteomes" id="UP000815325">
    <property type="component" value="Unassembled WGS sequence"/>
</dbReference>
<feature type="region of interest" description="Disordered" evidence="1">
    <location>
        <begin position="1705"/>
        <end position="1765"/>
    </location>
</feature>
<proteinExistence type="predicted"/>
<evidence type="ECO:0000313" key="2">
    <source>
        <dbReference type="EMBL" id="KAF5836738.1"/>
    </source>
</evidence>
<organism evidence="2 3">
    <name type="scientific">Dunaliella salina</name>
    <name type="common">Green alga</name>
    <name type="synonym">Protococcus salinus</name>
    <dbReference type="NCBI Taxonomy" id="3046"/>
    <lineage>
        <taxon>Eukaryota</taxon>
        <taxon>Viridiplantae</taxon>
        <taxon>Chlorophyta</taxon>
        <taxon>core chlorophytes</taxon>
        <taxon>Chlorophyceae</taxon>
        <taxon>CS clade</taxon>
        <taxon>Chlamydomonadales</taxon>
        <taxon>Dunaliellaceae</taxon>
        <taxon>Dunaliella</taxon>
    </lineage>
</organism>
<reference evidence="2" key="1">
    <citation type="submission" date="2017-08" db="EMBL/GenBank/DDBJ databases">
        <authorList>
            <person name="Polle J.E."/>
            <person name="Barry K."/>
            <person name="Cushman J."/>
            <person name="Schmutz J."/>
            <person name="Tran D."/>
            <person name="Hathwaick L.T."/>
            <person name="Yim W.C."/>
            <person name="Jenkins J."/>
            <person name="Mckie-Krisberg Z.M."/>
            <person name="Prochnik S."/>
            <person name="Lindquist E."/>
            <person name="Dockter R.B."/>
            <person name="Adam C."/>
            <person name="Molina H."/>
            <person name="Bunkerborg J."/>
            <person name="Jin E."/>
            <person name="Buchheim M."/>
            <person name="Magnuson J."/>
        </authorList>
    </citation>
    <scope>NUCLEOTIDE SEQUENCE</scope>
    <source>
        <strain evidence="2">CCAP 19/18</strain>
    </source>
</reference>
<evidence type="ECO:0000313" key="3">
    <source>
        <dbReference type="Proteomes" id="UP000815325"/>
    </source>
</evidence>
<feature type="region of interest" description="Disordered" evidence="1">
    <location>
        <begin position="1788"/>
        <end position="1809"/>
    </location>
</feature>
<dbReference type="EMBL" id="MU069645">
    <property type="protein sequence ID" value="KAF5836738.1"/>
    <property type="molecule type" value="Genomic_DNA"/>
</dbReference>
<protein>
    <recommendedName>
        <fullName evidence="4">Sfi1 spindle body domain-containing protein</fullName>
    </recommendedName>
</protein>
<name>A0ABQ7GQD5_DUNSA</name>